<keyword evidence="2" id="KW-0472">Membrane</keyword>
<feature type="compositionally biased region" description="Basic and acidic residues" evidence="1">
    <location>
        <begin position="336"/>
        <end position="361"/>
    </location>
</feature>
<evidence type="ECO:0000313" key="3">
    <source>
        <dbReference type="EMBL" id="GAQ83504.1"/>
    </source>
</evidence>
<feature type="region of interest" description="Disordered" evidence="1">
    <location>
        <begin position="206"/>
        <end position="254"/>
    </location>
</feature>
<dbReference type="AlphaFoldDB" id="A0A1Y1HXW9"/>
<feature type="region of interest" description="Disordered" evidence="1">
    <location>
        <begin position="290"/>
        <end position="403"/>
    </location>
</feature>
<evidence type="ECO:0000256" key="1">
    <source>
        <dbReference type="SAM" id="MobiDB-lite"/>
    </source>
</evidence>
<gene>
    <name evidence="3" type="ORF">KFL_001510070</name>
</gene>
<keyword evidence="2" id="KW-1133">Transmembrane helix</keyword>
<feature type="transmembrane region" description="Helical" evidence="2">
    <location>
        <begin position="43"/>
        <end position="64"/>
    </location>
</feature>
<proteinExistence type="predicted"/>
<organism evidence="3 4">
    <name type="scientific">Klebsormidium nitens</name>
    <name type="common">Green alga</name>
    <name type="synonym">Ulothrix nitens</name>
    <dbReference type="NCBI Taxonomy" id="105231"/>
    <lineage>
        <taxon>Eukaryota</taxon>
        <taxon>Viridiplantae</taxon>
        <taxon>Streptophyta</taxon>
        <taxon>Klebsormidiophyceae</taxon>
        <taxon>Klebsormidiales</taxon>
        <taxon>Klebsormidiaceae</taxon>
        <taxon>Klebsormidium</taxon>
    </lineage>
</organism>
<feature type="compositionally biased region" description="Basic and acidic residues" evidence="1">
    <location>
        <begin position="290"/>
        <end position="317"/>
    </location>
</feature>
<protein>
    <recommendedName>
        <fullName evidence="5">Transmembrane protein</fullName>
    </recommendedName>
</protein>
<evidence type="ECO:0008006" key="5">
    <source>
        <dbReference type="Google" id="ProtNLM"/>
    </source>
</evidence>
<keyword evidence="4" id="KW-1185">Reference proteome</keyword>
<name>A0A1Y1HXW9_KLENI</name>
<dbReference type="Proteomes" id="UP000054558">
    <property type="component" value="Unassembled WGS sequence"/>
</dbReference>
<sequence>MAPSWRGASPGSSSAAAKVAKWKRKSSKGDLYHLQNNARLSPLALGFAAVVLFSFTGFVASHLWNAVPTGAGKHEAAASVALGKTAGLKWNTDGWLQPDPQHQQYGDDYPTFFEAQVSEVTSKTAVNGLSSTAVDTQSKPGFNGQVIRMTRKPGSVARGRVEGRVRSAGLWGGERNSESDGAIGSAEEVAASFASNAVQNVDKVATTAGGQSGNGAENGQIPTWLGEEGGWAPKKVEEGESENGDQTAAVGEDGELETELADEARKVSSAGLFEFLWKPRKEDLTALKERQLSSGRERSVAKDRARNPWDDGDDRPRKLLLPRGGLQGIGGQLLRGDWRSAHKEEEGKKTAGSAEKGHDVGAQKGSVQKHAAGAEKKGDQVKVQKQSNGGKQRNEEASDGQKWPWYQWQWRAEESEVDDRSHQAVKGAQVHENRSASKEQLEEIPVAAQLSRLWLKGPVHEKHERHVEQLHYASVE</sequence>
<feature type="region of interest" description="Disordered" evidence="1">
    <location>
        <begin position="418"/>
        <end position="438"/>
    </location>
</feature>
<dbReference type="EMBL" id="DF237100">
    <property type="protein sequence ID" value="GAQ83504.1"/>
    <property type="molecule type" value="Genomic_DNA"/>
</dbReference>
<feature type="compositionally biased region" description="Basic and acidic residues" evidence="1">
    <location>
        <begin position="372"/>
        <end position="382"/>
    </location>
</feature>
<evidence type="ECO:0000256" key="2">
    <source>
        <dbReference type="SAM" id="Phobius"/>
    </source>
</evidence>
<feature type="compositionally biased region" description="Basic and acidic residues" evidence="1">
    <location>
        <begin position="429"/>
        <end position="438"/>
    </location>
</feature>
<reference evidence="3 4" key="1">
    <citation type="journal article" date="2014" name="Nat. Commun.">
        <title>Klebsormidium flaccidum genome reveals primary factors for plant terrestrial adaptation.</title>
        <authorList>
            <person name="Hori K."/>
            <person name="Maruyama F."/>
            <person name="Fujisawa T."/>
            <person name="Togashi T."/>
            <person name="Yamamoto N."/>
            <person name="Seo M."/>
            <person name="Sato S."/>
            <person name="Yamada T."/>
            <person name="Mori H."/>
            <person name="Tajima N."/>
            <person name="Moriyama T."/>
            <person name="Ikeuchi M."/>
            <person name="Watanabe M."/>
            <person name="Wada H."/>
            <person name="Kobayashi K."/>
            <person name="Saito M."/>
            <person name="Masuda T."/>
            <person name="Sasaki-Sekimoto Y."/>
            <person name="Mashiguchi K."/>
            <person name="Awai K."/>
            <person name="Shimojima M."/>
            <person name="Masuda S."/>
            <person name="Iwai M."/>
            <person name="Nobusawa T."/>
            <person name="Narise T."/>
            <person name="Kondo S."/>
            <person name="Saito H."/>
            <person name="Sato R."/>
            <person name="Murakawa M."/>
            <person name="Ihara Y."/>
            <person name="Oshima-Yamada Y."/>
            <person name="Ohtaka K."/>
            <person name="Satoh M."/>
            <person name="Sonobe K."/>
            <person name="Ishii M."/>
            <person name="Ohtani R."/>
            <person name="Kanamori-Sato M."/>
            <person name="Honoki R."/>
            <person name="Miyazaki D."/>
            <person name="Mochizuki H."/>
            <person name="Umetsu J."/>
            <person name="Higashi K."/>
            <person name="Shibata D."/>
            <person name="Kamiya Y."/>
            <person name="Sato N."/>
            <person name="Nakamura Y."/>
            <person name="Tabata S."/>
            <person name="Ida S."/>
            <person name="Kurokawa K."/>
            <person name="Ohta H."/>
        </authorList>
    </citation>
    <scope>NUCLEOTIDE SEQUENCE [LARGE SCALE GENOMIC DNA]</scope>
    <source>
        <strain evidence="3 4">NIES-2285</strain>
    </source>
</reference>
<keyword evidence="2" id="KW-0812">Transmembrane</keyword>
<evidence type="ECO:0000313" key="4">
    <source>
        <dbReference type="Proteomes" id="UP000054558"/>
    </source>
</evidence>
<accession>A0A1Y1HXW9</accession>